<accession>A0ABD1QV89</accession>
<feature type="region of interest" description="Disordered" evidence="2">
    <location>
        <begin position="170"/>
        <end position="210"/>
    </location>
</feature>
<dbReference type="AlphaFoldDB" id="A0ABD1QV89"/>
<evidence type="ECO:0000256" key="1">
    <source>
        <dbReference type="SAM" id="Coils"/>
    </source>
</evidence>
<reference evidence="4" key="1">
    <citation type="submission" date="2024-07" db="EMBL/GenBank/DDBJ databases">
        <title>Two chromosome-level genome assemblies of Korean endemic species Abeliophyllum distichum and Forsythia ovata (Oleaceae).</title>
        <authorList>
            <person name="Jang H."/>
        </authorList>
    </citation>
    <scope>NUCLEOTIDE SEQUENCE [LARGE SCALE GENOMIC DNA]</scope>
</reference>
<comment type="caution">
    <text evidence="3">The sequence shown here is derived from an EMBL/GenBank/DDBJ whole genome shotgun (WGS) entry which is preliminary data.</text>
</comment>
<dbReference type="Proteomes" id="UP001604336">
    <property type="component" value="Unassembled WGS sequence"/>
</dbReference>
<name>A0ABD1QV89_9LAMI</name>
<evidence type="ECO:0000313" key="4">
    <source>
        <dbReference type="Proteomes" id="UP001604336"/>
    </source>
</evidence>
<feature type="compositionally biased region" description="Low complexity" evidence="2">
    <location>
        <begin position="181"/>
        <end position="195"/>
    </location>
</feature>
<gene>
    <name evidence="3" type="ORF">Adt_33091</name>
</gene>
<organism evidence="3 4">
    <name type="scientific">Abeliophyllum distichum</name>
    <dbReference type="NCBI Taxonomy" id="126358"/>
    <lineage>
        <taxon>Eukaryota</taxon>
        <taxon>Viridiplantae</taxon>
        <taxon>Streptophyta</taxon>
        <taxon>Embryophyta</taxon>
        <taxon>Tracheophyta</taxon>
        <taxon>Spermatophyta</taxon>
        <taxon>Magnoliopsida</taxon>
        <taxon>eudicotyledons</taxon>
        <taxon>Gunneridae</taxon>
        <taxon>Pentapetalae</taxon>
        <taxon>asterids</taxon>
        <taxon>lamiids</taxon>
        <taxon>Lamiales</taxon>
        <taxon>Oleaceae</taxon>
        <taxon>Forsythieae</taxon>
        <taxon>Abeliophyllum</taxon>
    </lineage>
</organism>
<protein>
    <submittedName>
        <fullName evidence="3">Uncharacterized protein</fullName>
    </submittedName>
</protein>
<evidence type="ECO:0000313" key="3">
    <source>
        <dbReference type="EMBL" id="KAL2480125.1"/>
    </source>
</evidence>
<evidence type="ECO:0000256" key="2">
    <source>
        <dbReference type="SAM" id="MobiDB-lite"/>
    </source>
</evidence>
<keyword evidence="1" id="KW-0175">Coiled coil</keyword>
<sequence length="273" mass="31269">MTREDCKSAFWKERFIAGLPKLFAEKGSSAIKDEFPNLPYDSHLCESSSSSKSSNSIKICNCKDNCTCETNSVNVLTSERELIQDIISQIQDPDLKQKFQQILDPVQEQKPPPRNYNINDVFDRFKKPNKSSSSQDLRHEVNNMKQQISELDKELSKLKFEVSIIKTYSPSPSKGKEKIQSHSNSETSDSSNDENIASLDSPIKISSPSNEKQSMNIISQIRLQKWYTMATIIINKEFRIKTRVLLILEQTKTVFVKGLFPQDILKKLLETLR</sequence>
<feature type="coiled-coil region" evidence="1">
    <location>
        <begin position="134"/>
        <end position="161"/>
    </location>
</feature>
<keyword evidence="4" id="KW-1185">Reference proteome</keyword>
<dbReference type="EMBL" id="JBFOLK010000010">
    <property type="protein sequence ID" value="KAL2480125.1"/>
    <property type="molecule type" value="Genomic_DNA"/>
</dbReference>
<proteinExistence type="predicted"/>